<feature type="domain" description="SEP" evidence="3">
    <location>
        <begin position="156"/>
        <end position="221"/>
    </location>
</feature>
<dbReference type="Pfam" id="PF08059">
    <property type="entry name" value="SEP"/>
    <property type="match status" value="1"/>
</dbReference>
<feature type="domain" description="UBX" evidence="2">
    <location>
        <begin position="266"/>
        <end position="341"/>
    </location>
</feature>
<evidence type="ECO:0000259" key="2">
    <source>
        <dbReference type="PROSITE" id="PS50033"/>
    </source>
</evidence>
<dbReference type="InterPro" id="IPR029071">
    <property type="entry name" value="Ubiquitin-like_domsf"/>
</dbReference>
<dbReference type="OMA" id="REVLHCN"/>
<dbReference type="RefSeq" id="XP_013936298.1">
    <property type="nucleotide sequence ID" value="XM_014080823.1"/>
</dbReference>
<dbReference type="Pfam" id="PF14555">
    <property type="entry name" value="UBA_4"/>
    <property type="match status" value="1"/>
</dbReference>
<dbReference type="InterPro" id="IPR001012">
    <property type="entry name" value="UBX_dom"/>
</dbReference>
<dbReference type="GO" id="GO:0036435">
    <property type="term" value="F:K48-linked polyubiquitin modification-dependent protein binding"/>
    <property type="evidence" value="ECO:0007669"/>
    <property type="project" value="EnsemblFungi"/>
</dbReference>
<dbReference type="SMART" id="SM00166">
    <property type="entry name" value="UBX"/>
    <property type="match status" value="1"/>
</dbReference>
<evidence type="ECO:0000256" key="1">
    <source>
        <dbReference type="SAM" id="MobiDB-lite"/>
    </source>
</evidence>
<dbReference type="GO" id="GO:0031468">
    <property type="term" value="P:nuclear membrane reassembly"/>
    <property type="evidence" value="ECO:0007669"/>
    <property type="project" value="TreeGrafter"/>
</dbReference>
<dbReference type="GO" id="GO:0043130">
    <property type="term" value="F:ubiquitin binding"/>
    <property type="evidence" value="ECO:0007669"/>
    <property type="project" value="EnsemblFungi"/>
</dbReference>
<dbReference type="KEGG" id="opa:HPODL_00856"/>
<dbReference type="PANTHER" id="PTHR23333">
    <property type="entry name" value="UBX DOMAIN CONTAINING PROTEIN"/>
    <property type="match status" value="1"/>
</dbReference>
<dbReference type="SMART" id="SM00553">
    <property type="entry name" value="SEP"/>
    <property type="match status" value="1"/>
</dbReference>
<dbReference type="eggNOG" id="KOG2086">
    <property type="taxonomic scope" value="Eukaryota"/>
</dbReference>
<dbReference type="GO" id="GO:0007030">
    <property type="term" value="P:Golgi organization"/>
    <property type="evidence" value="ECO:0007669"/>
    <property type="project" value="TreeGrafter"/>
</dbReference>
<dbReference type="EMBL" id="AEOI02000005">
    <property type="protein sequence ID" value="ESX01464.1"/>
    <property type="molecule type" value="Genomic_DNA"/>
</dbReference>
<dbReference type="InterPro" id="IPR012989">
    <property type="entry name" value="SEP_domain"/>
</dbReference>
<dbReference type="SUPFAM" id="SSF102848">
    <property type="entry name" value="NSFL1 (p97 ATPase) cofactor p47, SEP domain"/>
    <property type="match status" value="1"/>
</dbReference>
<dbReference type="FunFam" id="3.30.420.210:FF:000002">
    <property type="entry name" value="UBX domain-containing protein 1"/>
    <property type="match status" value="1"/>
</dbReference>
<dbReference type="Gene3D" id="3.10.20.90">
    <property type="entry name" value="Phosphatidylinositol 3-kinase Catalytic Subunit, Chain A, domain 1"/>
    <property type="match status" value="1"/>
</dbReference>
<dbReference type="PANTHER" id="PTHR23333:SF20">
    <property type="entry name" value="NSFL1 COFACTOR P47"/>
    <property type="match status" value="1"/>
</dbReference>
<comment type="caution">
    <text evidence="4">The sequence shown here is derived from an EMBL/GenBank/DDBJ whole genome shotgun (WGS) entry which is preliminary data.</text>
</comment>
<dbReference type="PROSITE" id="PS51399">
    <property type="entry name" value="SEP"/>
    <property type="match status" value="1"/>
</dbReference>
<protein>
    <submittedName>
        <fullName evidence="4">UBX (Ubiquitin regulatory X) domain-containing protein</fullName>
    </submittedName>
</protein>
<dbReference type="OrthoDB" id="25887at2759"/>
<dbReference type="GO" id="GO:0005634">
    <property type="term" value="C:nucleus"/>
    <property type="evidence" value="ECO:0007669"/>
    <property type="project" value="TreeGrafter"/>
</dbReference>
<dbReference type="GeneID" id="25770324"/>
<organism evidence="4 5">
    <name type="scientific">Ogataea parapolymorpha (strain ATCC 26012 / BCRC 20466 / JCM 22074 / NRRL Y-7560 / DL-1)</name>
    <name type="common">Yeast</name>
    <name type="synonym">Hansenula polymorpha</name>
    <dbReference type="NCBI Taxonomy" id="871575"/>
    <lineage>
        <taxon>Eukaryota</taxon>
        <taxon>Fungi</taxon>
        <taxon>Dikarya</taxon>
        <taxon>Ascomycota</taxon>
        <taxon>Saccharomycotina</taxon>
        <taxon>Pichiomycetes</taxon>
        <taxon>Pichiales</taxon>
        <taxon>Pichiaceae</taxon>
        <taxon>Ogataea</taxon>
    </lineage>
</organism>
<proteinExistence type="predicted"/>
<dbReference type="Gene3D" id="1.10.8.10">
    <property type="entry name" value="DNA helicase RuvA subunit, C-terminal domain"/>
    <property type="match status" value="1"/>
</dbReference>
<reference evidence="4 5" key="1">
    <citation type="journal article" date="2013" name="BMC Genomics">
        <title>Genome sequence and analysis of methylotrophic yeast Hansenula polymorpha DL1.</title>
        <authorList>
            <person name="Ravin N.V."/>
            <person name="Eldarov M.A."/>
            <person name="Kadnikov V.V."/>
            <person name="Beletsky A.V."/>
            <person name="Schneider J."/>
            <person name="Mardanova E.S."/>
            <person name="Smekalova E.M."/>
            <person name="Zvereva M.I."/>
            <person name="Dontsova O.A."/>
            <person name="Mardanov A.V."/>
            <person name="Skryabin K.G."/>
        </authorList>
    </citation>
    <scope>NUCLEOTIDE SEQUENCE [LARGE SCALE GENOMIC DNA]</scope>
    <source>
        <strain evidence="5">ATCC 26012 / BCRC 20466 / JCM 22074 / NRRL Y-7560 / DL-1</strain>
    </source>
</reference>
<dbReference type="SUPFAM" id="SSF46934">
    <property type="entry name" value="UBA-like"/>
    <property type="match status" value="1"/>
</dbReference>
<sequence>MSEGQFVDKFRELTGAPETVARHFLSQNNNDLEESINQYYLHATSEPEPKRDPGSQIKSFSDIKTQDEDDEDTNLFTGGEKSGLEVENPDKNPLGLVEQLIKKAEREGSEPDRRRPIESKKSKFVGTGYKLGSVDKAVESQVIEDAKQKGYRVPEKVTRTITFWKEGFQVGDGKLYRYDDPENADYLRQLNSGRAPLSLLNVEMFQDVDVTVIKKMDESYTPPKPKQGGFTGRGQRLGSPVPGERIPEPVIAETVQKKEEPPVEDIGSGDAKVQIRMADGTRLIHMFDSNDSVSAVFDFVSSHTESSREWNLAFAFPMKVIEQDSKTIKEAGLINSVVVQRWK</sequence>
<dbReference type="Pfam" id="PF00789">
    <property type="entry name" value="UBX"/>
    <property type="match status" value="1"/>
</dbReference>
<dbReference type="GO" id="GO:0019888">
    <property type="term" value="F:protein phosphatase regulator activity"/>
    <property type="evidence" value="ECO:0007669"/>
    <property type="project" value="EnsemblFungi"/>
</dbReference>
<dbReference type="GO" id="GO:0000045">
    <property type="term" value="P:autophagosome assembly"/>
    <property type="evidence" value="ECO:0007669"/>
    <property type="project" value="EnsemblFungi"/>
</dbReference>
<dbReference type="GO" id="GO:0005977">
    <property type="term" value="P:glycogen metabolic process"/>
    <property type="evidence" value="ECO:0007669"/>
    <property type="project" value="EnsemblFungi"/>
</dbReference>
<dbReference type="PROSITE" id="PS50033">
    <property type="entry name" value="UBX"/>
    <property type="match status" value="1"/>
</dbReference>
<dbReference type="CDD" id="cd01770">
    <property type="entry name" value="UBX_UBXN2"/>
    <property type="match status" value="1"/>
</dbReference>
<dbReference type="Gene3D" id="3.30.420.210">
    <property type="entry name" value="SEP domain"/>
    <property type="match status" value="1"/>
</dbReference>
<evidence type="ECO:0000259" key="3">
    <source>
        <dbReference type="PROSITE" id="PS51399"/>
    </source>
</evidence>
<dbReference type="AlphaFoldDB" id="W1QKU0"/>
<dbReference type="HOGENOM" id="CLU_029402_4_1_1"/>
<dbReference type="GO" id="GO:0061025">
    <property type="term" value="P:membrane fusion"/>
    <property type="evidence" value="ECO:0007669"/>
    <property type="project" value="TreeGrafter"/>
</dbReference>
<feature type="region of interest" description="Disordered" evidence="1">
    <location>
        <begin position="219"/>
        <end position="245"/>
    </location>
</feature>
<evidence type="ECO:0000313" key="5">
    <source>
        <dbReference type="Proteomes" id="UP000008673"/>
    </source>
</evidence>
<name>W1QKU0_OGAPD</name>
<dbReference type="STRING" id="871575.W1QKU0"/>
<dbReference type="GO" id="GO:0043161">
    <property type="term" value="P:proteasome-mediated ubiquitin-dependent protein catabolic process"/>
    <property type="evidence" value="ECO:0007669"/>
    <property type="project" value="EnsemblFungi"/>
</dbReference>
<dbReference type="SUPFAM" id="SSF54236">
    <property type="entry name" value="Ubiquitin-like"/>
    <property type="match status" value="1"/>
</dbReference>
<dbReference type="GO" id="GO:0036503">
    <property type="term" value="P:ERAD pathway"/>
    <property type="evidence" value="ECO:0007669"/>
    <property type="project" value="EnsemblFungi"/>
</dbReference>
<dbReference type="GO" id="GO:0005829">
    <property type="term" value="C:cytosol"/>
    <property type="evidence" value="ECO:0007669"/>
    <property type="project" value="TreeGrafter"/>
</dbReference>
<feature type="region of interest" description="Disordered" evidence="1">
    <location>
        <begin position="39"/>
        <end position="94"/>
    </location>
</feature>
<dbReference type="Proteomes" id="UP000008673">
    <property type="component" value="Unassembled WGS sequence"/>
</dbReference>
<accession>W1QKU0</accession>
<dbReference type="InterPro" id="IPR036241">
    <property type="entry name" value="NSFL1C_SEP_dom_sf"/>
</dbReference>
<dbReference type="GO" id="GO:0034727">
    <property type="term" value="P:piecemeal microautophagy of the nucleus"/>
    <property type="evidence" value="ECO:0007669"/>
    <property type="project" value="EnsemblFungi"/>
</dbReference>
<dbReference type="GO" id="GO:0030437">
    <property type="term" value="P:ascospore formation"/>
    <property type="evidence" value="ECO:0007669"/>
    <property type="project" value="EnsemblFungi"/>
</dbReference>
<keyword evidence="5" id="KW-1185">Reference proteome</keyword>
<evidence type="ECO:0000313" key="4">
    <source>
        <dbReference type="EMBL" id="ESX01464.1"/>
    </source>
</evidence>
<dbReference type="GO" id="GO:0031134">
    <property type="term" value="P:sister chromatid biorientation"/>
    <property type="evidence" value="ECO:0007669"/>
    <property type="project" value="EnsemblFungi"/>
</dbReference>
<dbReference type="InterPro" id="IPR009060">
    <property type="entry name" value="UBA-like_sf"/>
</dbReference>
<gene>
    <name evidence="4" type="ORF">HPODL_00856</name>
</gene>